<dbReference type="EMBL" id="JAABOA010000645">
    <property type="protein sequence ID" value="KAF9583621.1"/>
    <property type="molecule type" value="Genomic_DNA"/>
</dbReference>
<dbReference type="SUPFAM" id="SSF53756">
    <property type="entry name" value="UDP-Glycosyltransferase/glycogen phosphorylase"/>
    <property type="match status" value="1"/>
</dbReference>
<dbReference type="PANTHER" id="PTHR45919:SF1">
    <property type="entry name" value="GDP-MAN:MAN(3)GLCNAC(2)-PP-DOL ALPHA-1,2-MANNOSYLTRANSFERASE"/>
    <property type="match status" value="1"/>
</dbReference>
<feature type="domain" description="Glycosyl transferase family 1" evidence="13">
    <location>
        <begin position="301"/>
        <end position="475"/>
    </location>
</feature>
<comment type="subcellular location">
    <subcellularLocation>
        <location evidence="1">Endoplasmic reticulum membrane</location>
        <topology evidence="1">Single-pass membrane protein</topology>
    </subcellularLocation>
</comment>
<comment type="pathway">
    <text evidence="2 12">Protein modification; protein glycosylation.</text>
</comment>
<comment type="similarity">
    <text evidence="12">Belongs to the glycosyltransferase group 1 family. Glycosyltransferase 4 subfamily.</text>
</comment>
<dbReference type="Pfam" id="PF00534">
    <property type="entry name" value="Glycos_transf_1"/>
    <property type="match status" value="1"/>
</dbReference>
<dbReference type="InterPro" id="IPR031814">
    <property type="entry name" value="ALG11_N"/>
</dbReference>
<evidence type="ECO:0000256" key="7">
    <source>
        <dbReference type="ARBA" id="ARBA00022692"/>
    </source>
</evidence>
<keyword evidence="16" id="KW-1185">Reference proteome</keyword>
<dbReference type="GO" id="GO:0005789">
    <property type="term" value="C:endoplasmic reticulum membrane"/>
    <property type="evidence" value="ECO:0007669"/>
    <property type="project" value="UniProtKB-SubCell"/>
</dbReference>
<keyword evidence="6 12" id="KW-0808">Transferase</keyword>
<dbReference type="AlphaFoldDB" id="A0A9P6FYR8"/>
<evidence type="ECO:0000259" key="13">
    <source>
        <dbReference type="Pfam" id="PF00534"/>
    </source>
</evidence>
<comment type="function">
    <text evidence="12">GDP-Man:Man(3)GlcNAc(2)-PP-Dol alpha-1,2-mannosyltransferase that operates in the biosynthetic pathway of dolichol-linked oligosaccharides, the glycan precursors employed in protein asparagine (N)-glycosylation. The assembly of dolichol-linked oligosaccharides begins on the cytosolic side of the endoplasmic reticulum membrane and finishes in its lumen. The sequential addition of sugars to dolichol pyrophosphate produces dolichol-linked oligosaccharides containing fourteen sugars, including two GlcNAcs, nine mannoses and three glucoses. Once assembled, the oligosaccharide is transferred from the lipid to nascent proteins by oligosaccharyltransferases. Catalyzes, on the cytoplasmic face of the endoplasmic reticulum, the addition of the fourth and fifth mannose residues to the dolichol-linked oligosaccharide chain, to produce Man(5)GlcNAc(2)-PP-dolichol core oligosaccharide.</text>
</comment>
<dbReference type="EC" id="2.4.1.131" evidence="3 12"/>
<dbReference type="GO" id="GO:0006487">
    <property type="term" value="P:protein N-linked glycosylation"/>
    <property type="evidence" value="ECO:0007669"/>
    <property type="project" value="TreeGrafter"/>
</dbReference>
<reference evidence="15" key="1">
    <citation type="journal article" date="2020" name="Fungal Divers.">
        <title>Resolving the Mortierellaceae phylogeny through synthesis of multi-gene phylogenetics and phylogenomics.</title>
        <authorList>
            <person name="Vandepol N."/>
            <person name="Liber J."/>
            <person name="Desiro A."/>
            <person name="Na H."/>
            <person name="Kennedy M."/>
            <person name="Barry K."/>
            <person name="Grigoriev I.V."/>
            <person name="Miller A.N."/>
            <person name="O'Donnell K."/>
            <person name="Stajich J.E."/>
            <person name="Bonito G."/>
        </authorList>
    </citation>
    <scope>NUCLEOTIDE SEQUENCE</scope>
    <source>
        <strain evidence="15">KOD1015</strain>
    </source>
</reference>
<comment type="catalytic activity">
    <reaction evidence="11 12">
        <text>an alpha-D-Man-(1-&gt;3)-[alpha-D-Man-(1-&gt;6)]-beta-D-Man-(1-&gt;4)-beta-D-GlcNAc-(1-&gt;4)-alpha-D-GlcNAc-diphospho-di-trans,poly-cis-dolichol + 2 GDP-alpha-D-mannose = an alpha-D-Man-(1-&gt;2)-alpha-D-Man-(1-&gt;2)-alpha-D-Man-(1-&gt;3)-[alpha-D-Man-(1-&gt;6)]-beta-D-Man-(1-&gt;4)-beta-D-GlcNAc-(1-&gt;4)-alpha-D-GlcNAc-diphospho-di-trans,poly-cis-dolichol + 2 GDP + 2 H(+)</text>
        <dbReference type="Rhea" id="RHEA:29523"/>
        <dbReference type="Rhea" id="RHEA-COMP:19515"/>
        <dbReference type="Rhea" id="RHEA-COMP:19516"/>
        <dbReference type="ChEBI" id="CHEBI:15378"/>
        <dbReference type="ChEBI" id="CHEBI:57527"/>
        <dbReference type="ChEBI" id="CHEBI:58189"/>
        <dbReference type="ChEBI" id="CHEBI:132511"/>
        <dbReference type="ChEBI" id="CHEBI:132515"/>
        <dbReference type="EC" id="2.4.1.131"/>
    </reaction>
    <physiologicalReaction direction="left-to-right" evidence="11 12">
        <dbReference type="Rhea" id="RHEA:29524"/>
    </physiologicalReaction>
</comment>
<organism evidence="15 16">
    <name type="scientific">Lunasporangiospora selenospora</name>
    <dbReference type="NCBI Taxonomy" id="979761"/>
    <lineage>
        <taxon>Eukaryota</taxon>
        <taxon>Fungi</taxon>
        <taxon>Fungi incertae sedis</taxon>
        <taxon>Mucoromycota</taxon>
        <taxon>Mortierellomycotina</taxon>
        <taxon>Mortierellomycetes</taxon>
        <taxon>Mortierellales</taxon>
        <taxon>Mortierellaceae</taxon>
        <taxon>Lunasporangiospora</taxon>
    </lineage>
</organism>
<feature type="transmembrane region" description="Helical" evidence="12">
    <location>
        <begin position="12"/>
        <end position="36"/>
    </location>
</feature>
<evidence type="ECO:0000256" key="8">
    <source>
        <dbReference type="ARBA" id="ARBA00022824"/>
    </source>
</evidence>
<dbReference type="CDD" id="cd03806">
    <property type="entry name" value="GT4_ALG11-like"/>
    <property type="match status" value="1"/>
</dbReference>
<keyword evidence="9 12" id="KW-1133">Transmembrane helix</keyword>
<feature type="domain" description="ALG11 mannosyltransferase N-terminal" evidence="14">
    <location>
        <begin position="81"/>
        <end position="287"/>
    </location>
</feature>
<evidence type="ECO:0000256" key="5">
    <source>
        <dbReference type="ARBA" id="ARBA00022676"/>
    </source>
</evidence>
<evidence type="ECO:0000256" key="9">
    <source>
        <dbReference type="ARBA" id="ARBA00022989"/>
    </source>
</evidence>
<comment type="caution">
    <text evidence="15">The sequence shown here is derived from an EMBL/GenBank/DDBJ whole genome shotgun (WGS) entry which is preliminary data.</text>
</comment>
<evidence type="ECO:0000256" key="6">
    <source>
        <dbReference type="ARBA" id="ARBA00022679"/>
    </source>
</evidence>
<accession>A0A9P6FYR8</accession>
<dbReference type="PANTHER" id="PTHR45919">
    <property type="entry name" value="GDP-MAN:MAN(3)GLCNAC(2)-PP-DOL ALPHA-1,2-MANNOSYLTRANSFERASE"/>
    <property type="match status" value="1"/>
</dbReference>
<keyword evidence="8 12" id="KW-0256">Endoplasmic reticulum</keyword>
<dbReference type="Proteomes" id="UP000780801">
    <property type="component" value="Unassembled WGS sequence"/>
</dbReference>
<evidence type="ECO:0000256" key="10">
    <source>
        <dbReference type="ARBA" id="ARBA00023136"/>
    </source>
</evidence>
<evidence type="ECO:0000259" key="14">
    <source>
        <dbReference type="Pfam" id="PF15924"/>
    </source>
</evidence>
<evidence type="ECO:0000256" key="4">
    <source>
        <dbReference type="ARBA" id="ARBA00022018"/>
    </source>
</evidence>
<keyword evidence="7 12" id="KW-0812">Transmembrane</keyword>
<dbReference type="InterPro" id="IPR001296">
    <property type="entry name" value="Glyco_trans_1"/>
</dbReference>
<sequence>MAPSLASILPTLFYVAFGLLFIALTIYVFTLIFLNAKILENFKSNREKVFEEYAKEKAARGQSSAGTGTEESGSKEAPYLIAGFFHPYCDAGGGGERVLWTAIRDIQQHYPHVMSIVYTGDTDVNKEQILEKVRSRFNIELDPTLVGFRFLKKRDWVEGSMWKQFTLIGQSFGSILLGWEALQHVIPDVWIDSMGYAFTYPAAKILGGCQVVAYVHYPTISSDMIGRVASRESSHNNASEVASSSVFTQLKLAYYKIFAVLYAIVGSFAHVVMTNSSWTKGHIDSIWKIKSTVVYPPCDTEAFKDFPLRGRERIVVSVAQFRPEKGHELQLDAMAQLLKDHPNYRQTKGVENPEAVQLVMVGSARNASDEARIQQLKDKGAKLGITDNVSFVVNASFSELKEWLARSKIGIHAMLDEHFGIGVVEYMASGLIPVAHNSAGPKMDIVQPFNNQPTGYLAAKPQEFADAIEKVLSASDEELLDIQLRARDSVQERFSEKVFEERFRKCMHEVLSRESLTIPGQKMFPHLASNETSPRT</sequence>
<evidence type="ECO:0000256" key="2">
    <source>
        <dbReference type="ARBA" id="ARBA00004922"/>
    </source>
</evidence>
<evidence type="ECO:0000313" key="16">
    <source>
        <dbReference type="Proteomes" id="UP000780801"/>
    </source>
</evidence>
<proteinExistence type="inferred from homology"/>
<protein>
    <recommendedName>
        <fullName evidence="4 12">GDP-Man:Man(3)GlcNAc(2)-PP-Dol alpha-1,2-mannosyltransferase</fullName>
        <ecNumber evidence="3 12">2.4.1.131</ecNumber>
    </recommendedName>
</protein>
<gene>
    <name evidence="15" type="primary">ALG11</name>
    <name evidence="15" type="ORF">BGW38_009022</name>
</gene>
<evidence type="ECO:0000256" key="1">
    <source>
        <dbReference type="ARBA" id="ARBA00004389"/>
    </source>
</evidence>
<dbReference type="OrthoDB" id="2276068at2759"/>
<keyword evidence="10 12" id="KW-0472">Membrane</keyword>
<dbReference type="GO" id="GO:0004377">
    <property type="term" value="F:GDP-Man:Man(3)GlcNAc(2)-PP-Dol alpha-1,2-mannosyltransferase activity"/>
    <property type="evidence" value="ECO:0007669"/>
    <property type="project" value="UniProtKB-UniRule"/>
</dbReference>
<evidence type="ECO:0000256" key="11">
    <source>
        <dbReference type="ARBA" id="ARBA00045065"/>
    </source>
</evidence>
<evidence type="ECO:0000313" key="15">
    <source>
        <dbReference type="EMBL" id="KAF9583621.1"/>
    </source>
</evidence>
<evidence type="ECO:0000256" key="12">
    <source>
        <dbReference type="RuleBase" id="RU367051"/>
    </source>
</evidence>
<dbReference type="Gene3D" id="3.40.50.2000">
    <property type="entry name" value="Glycogen Phosphorylase B"/>
    <property type="match status" value="1"/>
</dbReference>
<keyword evidence="5 12" id="KW-0328">Glycosyltransferase</keyword>
<dbReference type="InterPro" id="IPR038013">
    <property type="entry name" value="ALG11"/>
</dbReference>
<name>A0A9P6FYR8_9FUNG</name>
<dbReference type="Pfam" id="PF15924">
    <property type="entry name" value="ALG11_N"/>
    <property type="match status" value="1"/>
</dbReference>
<evidence type="ECO:0000256" key="3">
    <source>
        <dbReference type="ARBA" id="ARBA00012645"/>
    </source>
</evidence>